<keyword evidence="3" id="KW-1185">Reference proteome</keyword>
<proteinExistence type="predicted"/>
<accession>A0A5B7ZR65</accession>
<evidence type="ECO:0000256" key="1">
    <source>
        <dbReference type="SAM" id="MobiDB-lite"/>
    </source>
</evidence>
<gene>
    <name evidence="2" type="ORF">FHQ07_10305</name>
</gene>
<evidence type="ECO:0000313" key="3">
    <source>
        <dbReference type="Proteomes" id="UP000308149"/>
    </source>
</evidence>
<sequence>MTFEQGVDFIVEHLDVPAHDRRATRDKVRKRVRYGLGDGSLPRVDLATTDVDHNALIIWCRTKWPGKFVDIPVRYEDQIQENVSLRDGTDAIAYPSDIAGCHVLLRQNRMLLQLLAAKCRAQEQIISDLRPDAQKYRQMREKNRESAKKPRGG</sequence>
<feature type="region of interest" description="Disordered" evidence="1">
    <location>
        <begin position="133"/>
        <end position="153"/>
    </location>
</feature>
<reference evidence="2 3" key="1">
    <citation type="submission" date="2019-06" db="EMBL/GenBank/DDBJ databases">
        <title>Thermomonas aquatica sp. nov., isolated from an industrial wastewater treatment plant.</title>
        <authorList>
            <person name="Jeon J.H."/>
            <person name="Park D.-S."/>
        </authorList>
    </citation>
    <scope>NUCLEOTIDE SEQUENCE [LARGE SCALE GENOMIC DNA]</scope>
    <source>
        <strain evidence="2 3">SY21</strain>
    </source>
</reference>
<dbReference type="EMBL" id="CP040871">
    <property type="protein sequence ID" value="QDA57671.1"/>
    <property type="molecule type" value="Genomic_DNA"/>
</dbReference>
<dbReference type="Proteomes" id="UP000308149">
    <property type="component" value="Chromosome"/>
</dbReference>
<protein>
    <submittedName>
        <fullName evidence="2">Uncharacterized protein</fullName>
    </submittedName>
</protein>
<dbReference type="KEGG" id="thes:FHQ07_10305"/>
<evidence type="ECO:0000313" key="2">
    <source>
        <dbReference type="EMBL" id="QDA57671.1"/>
    </source>
</evidence>
<organism evidence="2 3">
    <name type="scientific">Thermomonas aquatica</name>
    <dbReference type="NCBI Taxonomy" id="2202149"/>
    <lineage>
        <taxon>Bacteria</taxon>
        <taxon>Pseudomonadati</taxon>
        <taxon>Pseudomonadota</taxon>
        <taxon>Gammaproteobacteria</taxon>
        <taxon>Lysobacterales</taxon>
        <taxon>Lysobacteraceae</taxon>
        <taxon>Thermomonas</taxon>
    </lineage>
</organism>
<dbReference type="AlphaFoldDB" id="A0A5B7ZR65"/>
<name>A0A5B7ZR65_9GAMM</name>
<dbReference type="RefSeq" id="WP_139716722.1">
    <property type="nucleotide sequence ID" value="NZ_CP040871.1"/>
</dbReference>